<comment type="similarity">
    <text evidence="1">Belongs to the saccharopine dehydrogenase family.</text>
</comment>
<dbReference type="GO" id="GO:0005811">
    <property type="term" value="C:lipid droplet"/>
    <property type="evidence" value="ECO:0007669"/>
    <property type="project" value="TreeGrafter"/>
</dbReference>
<evidence type="ECO:0000313" key="3">
    <source>
        <dbReference type="EMBL" id="PPR92149.1"/>
    </source>
</evidence>
<dbReference type="AlphaFoldDB" id="A0A2P5WM39"/>
<dbReference type="GO" id="GO:0005886">
    <property type="term" value="C:plasma membrane"/>
    <property type="evidence" value="ECO:0007669"/>
    <property type="project" value="TreeGrafter"/>
</dbReference>
<feature type="domain" description="Saccharopine dehydrogenase NADP binding" evidence="2">
    <location>
        <begin position="15"/>
        <end position="150"/>
    </location>
</feature>
<dbReference type="PANTHER" id="PTHR12286:SF5">
    <property type="entry name" value="SACCHAROPINE DEHYDROGENASE-LIKE OXIDOREDUCTASE"/>
    <property type="match status" value="1"/>
</dbReference>
<dbReference type="InterPro" id="IPR036291">
    <property type="entry name" value="NAD(P)-bd_dom_sf"/>
</dbReference>
<dbReference type="EMBL" id="KZ667132">
    <property type="protein sequence ID" value="PPR92149.1"/>
    <property type="molecule type" value="Genomic_DNA"/>
</dbReference>
<reference evidence="3 4" key="1">
    <citation type="submission" date="2015-01" db="EMBL/GenBank/DDBJ databases">
        <title>Genome of allotetraploid Gossypium barbadense reveals genomic plasticity and fiber elongation in cotton evolution.</title>
        <authorList>
            <person name="Chen X."/>
            <person name="Liu X."/>
            <person name="Zhao B."/>
            <person name="Zheng H."/>
            <person name="Hu Y."/>
            <person name="Lu G."/>
            <person name="Yang C."/>
            <person name="Chen J."/>
            <person name="Shan C."/>
            <person name="Zhang L."/>
            <person name="Zhou Y."/>
            <person name="Wang L."/>
            <person name="Guo W."/>
            <person name="Bai Y."/>
            <person name="Ruan J."/>
            <person name="Shangguan X."/>
            <person name="Mao Y."/>
            <person name="Jiang J."/>
            <person name="Zhu Y."/>
            <person name="Lei J."/>
            <person name="Kang H."/>
            <person name="Chen S."/>
            <person name="He X."/>
            <person name="Wang R."/>
            <person name="Wang Y."/>
            <person name="Chen J."/>
            <person name="Wang L."/>
            <person name="Yu S."/>
            <person name="Wang B."/>
            <person name="Wei J."/>
            <person name="Song S."/>
            <person name="Lu X."/>
            <person name="Gao Z."/>
            <person name="Gu W."/>
            <person name="Deng X."/>
            <person name="Ma D."/>
            <person name="Wang S."/>
            <person name="Liang W."/>
            <person name="Fang L."/>
            <person name="Cai C."/>
            <person name="Zhu X."/>
            <person name="Zhou B."/>
            <person name="Zhang Y."/>
            <person name="Chen Z."/>
            <person name="Xu S."/>
            <person name="Zhu R."/>
            <person name="Wang S."/>
            <person name="Zhang T."/>
            <person name="Zhao G."/>
        </authorList>
    </citation>
    <scope>NUCLEOTIDE SEQUENCE [LARGE SCALE GENOMIC DNA]</scope>
    <source>
        <strain evidence="4">cv. Xinhai21</strain>
        <tissue evidence="3">Leaf</tissue>
    </source>
</reference>
<organism evidence="3 4">
    <name type="scientific">Gossypium barbadense</name>
    <name type="common">Sea Island cotton</name>
    <name type="synonym">Hibiscus barbadensis</name>
    <dbReference type="NCBI Taxonomy" id="3634"/>
    <lineage>
        <taxon>Eukaryota</taxon>
        <taxon>Viridiplantae</taxon>
        <taxon>Streptophyta</taxon>
        <taxon>Embryophyta</taxon>
        <taxon>Tracheophyta</taxon>
        <taxon>Spermatophyta</taxon>
        <taxon>Magnoliopsida</taxon>
        <taxon>eudicotyledons</taxon>
        <taxon>Gunneridae</taxon>
        <taxon>Pentapetalae</taxon>
        <taxon>rosids</taxon>
        <taxon>malvids</taxon>
        <taxon>Malvales</taxon>
        <taxon>Malvaceae</taxon>
        <taxon>Malvoideae</taxon>
        <taxon>Gossypium</taxon>
    </lineage>
</organism>
<accession>A0A2P5WM39</accession>
<dbReference type="GO" id="GO:0009247">
    <property type="term" value="P:glycolipid biosynthetic process"/>
    <property type="evidence" value="ECO:0007669"/>
    <property type="project" value="TreeGrafter"/>
</dbReference>
<dbReference type="Proteomes" id="UP000239757">
    <property type="component" value="Unassembled WGS sequence"/>
</dbReference>
<dbReference type="OrthoDB" id="10268090at2759"/>
<gene>
    <name evidence="3" type="ORF">GOBAR_AA28531</name>
</gene>
<dbReference type="Pfam" id="PF03435">
    <property type="entry name" value="Sacchrp_dh_NADP"/>
    <property type="match status" value="1"/>
</dbReference>
<proteinExistence type="inferred from homology"/>
<dbReference type="GO" id="GO:0005739">
    <property type="term" value="C:mitochondrion"/>
    <property type="evidence" value="ECO:0007669"/>
    <property type="project" value="TreeGrafter"/>
</dbReference>
<dbReference type="SUPFAM" id="SSF51735">
    <property type="entry name" value="NAD(P)-binding Rossmann-fold domains"/>
    <property type="match status" value="1"/>
</dbReference>
<dbReference type="PANTHER" id="PTHR12286">
    <property type="entry name" value="SACCHAROPINE DEHYDROGENASE-LIKE OXIDOREDUCTASE"/>
    <property type="match status" value="1"/>
</dbReference>
<name>A0A2P5WM39_GOSBA</name>
<dbReference type="Gene3D" id="3.40.50.720">
    <property type="entry name" value="NAD(P)-binding Rossmann-like Domain"/>
    <property type="match status" value="1"/>
</dbReference>
<evidence type="ECO:0000313" key="4">
    <source>
        <dbReference type="Proteomes" id="UP000239757"/>
    </source>
</evidence>
<sequence length="588" mass="64910">MQTAQPPKPHPLYDIIILGASGFTGKYVVKEALKFLNTPSSPLKTLALAGRSREKLVKTLQWAAHPSSPPNDVSVITADTTDPPSLSSLCNQTKLLLNCVGPYRIHGEPVVAACASSGCDYLDITGEPEFMEKMEAKYHEKAMETGSLIVSACGFDSIPAEMGVMFNMRQWVAPAVPNHVTAYVSLESDKRIVGNFATYESAVLGVANMDKLQQLRRSRPKKPRPVIFKNSMVPLLDLVSDLILLQAITFFVAVSRGDATSICSCTYIDYNSSVLLMTKAWAWLKDGDSKPRAWWLQYYLPTLQYYSPHIGCEKIYIVLFLSVASIGRGILVPEADMMLGHPDLFKPLLQTMMIAIPGPRLPKGPTIEYQEKIGLRALKLPSADAVVVRRTFVTLMENPHGLPGINESPEHIGKREAYWSSVKPAHFVVKIASKSLLGIYRILGVGVFIGLLCRFSFGRWLLLKFPSFFSFGWFRKTGPSEDEVRSASFKMWFVGYGFSDCNLASERNSKPDMEIITRVMGPEIGYVTTPISLIQCALIVLSQRENLPKGGVYTPGIVFGPDLQERLQENGISFDVVSKTALPSSAPA</sequence>
<protein>
    <recommendedName>
        <fullName evidence="2">Saccharopine dehydrogenase NADP binding domain-containing protein</fullName>
    </recommendedName>
</protein>
<dbReference type="InterPro" id="IPR051276">
    <property type="entry name" value="Saccharopine_DH-like_oxidrdct"/>
</dbReference>
<evidence type="ECO:0000259" key="2">
    <source>
        <dbReference type="Pfam" id="PF03435"/>
    </source>
</evidence>
<dbReference type="FunFam" id="3.40.50.720:FF:000455">
    <property type="entry name" value="Putative mitochondrial saccharopine dehydrogenase-like oxidoreductase"/>
    <property type="match status" value="1"/>
</dbReference>
<evidence type="ECO:0000256" key="1">
    <source>
        <dbReference type="ARBA" id="ARBA00038048"/>
    </source>
</evidence>
<dbReference type="InterPro" id="IPR005097">
    <property type="entry name" value="Sacchrp_dh_NADP-bd"/>
</dbReference>